<proteinExistence type="predicted"/>
<protein>
    <recommendedName>
        <fullName evidence="3">VWFA domain-containing protein</fullName>
    </recommendedName>
</protein>
<dbReference type="OrthoDB" id="92417at2"/>
<accession>A0A5J5GTD9</accession>
<keyword evidence="2" id="KW-1185">Reference proteome</keyword>
<dbReference type="PANTHER" id="PTHR36846">
    <property type="entry name" value="PROTEIN VIAA"/>
    <property type="match status" value="1"/>
</dbReference>
<dbReference type="RefSeq" id="WP_150443007.1">
    <property type="nucleotide sequence ID" value="NZ_VYKL01000073.1"/>
</dbReference>
<organism evidence="1 2">
    <name type="scientific">Niallia endozanthoxylica</name>
    <dbReference type="NCBI Taxonomy" id="2036016"/>
    <lineage>
        <taxon>Bacteria</taxon>
        <taxon>Bacillati</taxon>
        <taxon>Bacillota</taxon>
        <taxon>Bacilli</taxon>
        <taxon>Bacillales</taxon>
        <taxon>Bacillaceae</taxon>
        <taxon>Niallia</taxon>
    </lineage>
</organism>
<name>A0A5J5GTD9_9BACI</name>
<dbReference type="EMBL" id="VYKL01000073">
    <property type="protein sequence ID" value="KAA9011405.1"/>
    <property type="molecule type" value="Genomic_DNA"/>
</dbReference>
<dbReference type="Proteomes" id="UP000326671">
    <property type="component" value="Unassembled WGS sequence"/>
</dbReference>
<evidence type="ECO:0000313" key="2">
    <source>
        <dbReference type="Proteomes" id="UP000326671"/>
    </source>
</evidence>
<reference evidence="1 2" key="1">
    <citation type="submission" date="2019-09" db="EMBL/GenBank/DDBJ databases">
        <title>Whole genome sequences of isolates from the Mars Exploration Rovers.</title>
        <authorList>
            <person name="Seuylemezian A."/>
            <person name="Vaishampayan P."/>
        </authorList>
    </citation>
    <scope>NUCLEOTIDE SEQUENCE [LARGE SCALE GENOMIC DNA]</scope>
    <source>
        <strain evidence="1 2">MER_TA_151</strain>
    </source>
</reference>
<evidence type="ECO:0000313" key="1">
    <source>
        <dbReference type="EMBL" id="KAA9011405.1"/>
    </source>
</evidence>
<dbReference type="GO" id="GO:0005829">
    <property type="term" value="C:cytosol"/>
    <property type="evidence" value="ECO:0007669"/>
    <property type="project" value="TreeGrafter"/>
</dbReference>
<dbReference type="PANTHER" id="PTHR36846:SF1">
    <property type="entry name" value="PROTEIN VIAA"/>
    <property type="match status" value="1"/>
</dbReference>
<evidence type="ECO:0008006" key="3">
    <source>
        <dbReference type="Google" id="ProtNLM"/>
    </source>
</evidence>
<comment type="caution">
    <text evidence="1">The sequence shown here is derived from an EMBL/GenBank/DDBJ whole genome shotgun (WGS) entry which is preliminary data.</text>
</comment>
<sequence length="83" mass="9508">MKKTLSLINESRFKQADIVFVADGQANLPPEFIEEFRRTKDKKKFECLSVLIGGETDFQTVQKLSDWVISADDFMTADEAFDI</sequence>
<dbReference type="AlphaFoldDB" id="A0A5J5GTD9"/>
<gene>
    <name evidence="1" type="ORF">F4V44_26670</name>
</gene>